<dbReference type="OrthoDB" id="1947873at2"/>
<accession>A0A1E5G536</accession>
<reference evidence="1 2" key="1">
    <citation type="submission" date="2016-09" db="EMBL/GenBank/DDBJ databases">
        <title>Draft genome sequence for the type strain of Desulfuribacillus alkaliarsenatis AHT28, an obligately anaerobic, sulfidogenic bacterium isolated from Russian soda lake sediments.</title>
        <authorList>
            <person name="Abin C.A."/>
            <person name="Hollibaugh J.T."/>
        </authorList>
    </citation>
    <scope>NUCLEOTIDE SEQUENCE [LARGE SCALE GENOMIC DNA]</scope>
    <source>
        <strain evidence="1 2">AHT28</strain>
    </source>
</reference>
<organism evidence="1 2">
    <name type="scientific">Desulfuribacillus alkaliarsenatis</name>
    <dbReference type="NCBI Taxonomy" id="766136"/>
    <lineage>
        <taxon>Bacteria</taxon>
        <taxon>Bacillati</taxon>
        <taxon>Bacillota</taxon>
        <taxon>Desulfuribacillia</taxon>
        <taxon>Desulfuribacillales</taxon>
        <taxon>Desulfuribacillaceae</taxon>
        <taxon>Desulfuribacillus</taxon>
    </lineage>
</organism>
<keyword evidence="2" id="KW-1185">Reference proteome</keyword>
<dbReference type="STRING" id="766136.BHF68_00620"/>
<comment type="caution">
    <text evidence="1">The sequence shown here is derived from an EMBL/GenBank/DDBJ whole genome shotgun (WGS) entry which is preliminary data.</text>
</comment>
<dbReference type="RefSeq" id="WP_069641717.1">
    <property type="nucleotide sequence ID" value="NZ_MIJE01000001.1"/>
</dbReference>
<gene>
    <name evidence="1" type="ORF">BHF68_00620</name>
</gene>
<dbReference type="EMBL" id="MIJE01000001">
    <property type="protein sequence ID" value="OEF98225.1"/>
    <property type="molecule type" value="Genomic_DNA"/>
</dbReference>
<proteinExistence type="predicted"/>
<name>A0A1E5G536_9FIRM</name>
<evidence type="ECO:0000313" key="2">
    <source>
        <dbReference type="Proteomes" id="UP000094296"/>
    </source>
</evidence>
<protein>
    <submittedName>
        <fullName evidence="1">Uncharacterized protein</fullName>
    </submittedName>
</protein>
<dbReference type="AlphaFoldDB" id="A0A1E5G536"/>
<evidence type="ECO:0000313" key="1">
    <source>
        <dbReference type="EMBL" id="OEF98225.1"/>
    </source>
</evidence>
<sequence length="94" mass="11040">METVEVLTDIKSAFEQGKEIVAHIQFGTAQGFFIVNKIEEKNQACDWVFYGKDFRVSTGRYLFNRRDEDEGKVKYIFSPRLESHPKKLICFEIK</sequence>
<dbReference type="Proteomes" id="UP000094296">
    <property type="component" value="Unassembled WGS sequence"/>
</dbReference>